<gene>
    <name evidence="1" type="ORF">O1611_g7753</name>
</gene>
<sequence length="302" mass="34095">MGHPVQELEVVPVTQIGTNFYVIIICFLKAAILLEWLRIFSPAGDRSWFYWACYGTLGFNVIWWSQSLIVINVQCNPHALIWDKTLSGTCIQEKLYDVITATLNLLMDLAILLLPQKVIWRLKLSTKRKLGLSFVFAIGLVACTSAAGRLAYTVRYWLTQDGTYEYSAVGLWSVAEMTCGILVFTTPTVPKALGAMRLGSLFTTWVKDKSNDKSDQQRGVYHDHSISFKSGQKRSGRRQDESIDTQNLVALESFDRLSSAEADLHRQVPGPCAILRTTQFALKYEDAPRSQSNEFAHQEMWA</sequence>
<accession>A0ACC2JEH8</accession>
<proteinExistence type="predicted"/>
<reference evidence="1" key="1">
    <citation type="submission" date="2022-12" db="EMBL/GenBank/DDBJ databases">
        <title>Genome Sequence of Lasiodiplodia mahajangana.</title>
        <authorList>
            <person name="Buettner E."/>
        </authorList>
    </citation>
    <scope>NUCLEOTIDE SEQUENCE</scope>
    <source>
        <strain evidence="1">VT137</strain>
    </source>
</reference>
<protein>
    <submittedName>
        <fullName evidence="1">Uncharacterized protein</fullName>
    </submittedName>
</protein>
<dbReference type="Proteomes" id="UP001153332">
    <property type="component" value="Unassembled WGS sequence"/>
</dbReference>
<evidence type="ECO:0000313" key="2">
    <source>
        <dbReference type="Proteomes" id="UP001153332"/>
    </source>
</evidence>
<name>A0ACC2JEH8_9PEZI</name>
<dbReference type="EMBL" id="JAPUUL010002133">
    <property type="protein sequence ID" value="KAJ8125885.1"/>
    <property type="molecule type" value="Genomic_DNA"/>
</dbReference>
<organism evidence="1 2">
    <name type="scientific">Lasiodiplodia mahajangana</name>
    <dbReference type="NCBI Taxonomy" id="1108764"/>
    <lineage>
        <taxon>Eukaryota</taxon>
        <taxon>Fungi</taxon>
        <taxon>Dikarya</taxon>
        <taxon>Ascomycota</taxon>
        <taxon>Pezizomycotina</taxon>
        <taxon>Dothideomycetes</taxon>
        <taxon>Dothideomycetes incertae sedis</taxon>
        <taxon>Botryosphaeriales</taxon>
        <taxon>Botryosphaeriaceae</taxon>
        <taxon>Lasiodiplodia</taxon>
    </lineage>
</organism>
<keyword evidence="2" id="KW-1185">Reference proteome</keyword>
<evidence type="ECO:0000313" key="1">
    <source>
        <dbReference type="EMBL" id="KAJ8125885.1"/>
    </source>
</evidence>
<comment type="caution">
    <text evidence="1">The sequence shown here is derived from an EMBL/GenBank/DDBJ whole genome shotgun (WGS) entry which is preliminary data.</text>
</comment>